<protein>
    <submittedName>
        <fullName evidence="1">Uncharacterized protein</fullName>
    </submittedName>
</protein>
<accession>A0A5B7CF91</accession>
<dbReference type="EMBL" id="GHES01048277">
    <property type="protein sequence ID" value="MPA78836.1"/>
    <property type="molecule type" value="Transcribed_RNA"/>
</dbReference>
<gene>
    <name evidence="1" type="ORF">Din_048277</name>
</gene>
<name>A0A5B7CF91_DAVIN</name>
<organism evidence="1">
    <name type="scientific">Davidia involucrata</name>
    <name type="common">Dove tree</name>
    <dbReference type="NCBI Taxonomy" id="16924"/>
    <lineage>
        <taxon>Eukaryota</taxon>
        <taxon>Viridiplantae</taxon>
        <taxon>Streptophyta</taxon>
        <taxon>Embryophyta</taxon>
        <taxon>Tracheophyta</taxon>
        <taxon>Spermatophyta</taxon>
        <taxon>Magnoliopsida</taxon>
        <taxon>eudicotyledons</taxon>
        <taxon>Gunneridae</taxon>
        <taxon>Pentapetalae</taxon>
        <taxon>asterids</taxon>
        <taxon>Cornales</taxon>
        <taxon>Nyssaceae</taxon>
        <taxon>Davidia</taxon>
    </lineage>
</organism>
<evidence type="ECO:0000313" key="1">
    <source>
        <dbReference type="EMBL" id="MPA78836.1"/>
    </source>
</evidence>
<sequence>MQKFSHISNATENRILLQQRGNLLMFWEGSRVRKDKKQLWKAAPLCLIWCLLIEINRRTFDGKEQSLERFKNSFLNLLYFWVDHSFPVYVDTFIDFVKSFRL</sequence>
<reference evidence="1" key="1">
    <citation type="submission" date="2019-08" db="EMBL/GenBank/DDBJ databases">
        <title>Reference gene set and small RNA set construction with multiple tissues from Davidia involucrata Baill.</title>
        <authorList>
            <person name="Yang H."/>
            <person name="Zhou C."/>
            <person name="Li G."/>
            <person name="Wang J."/>
            <person name="Gao P."/>
            <person name="Wang M."/>
            <person name="Wang R."/>
            <person name="Zhao Y."/>
        </authorList>
    </citation>
    <scope>NUCLEOTIDE SEQUENCE</scope>
    <source>
        <tissue evidence="1">Mixed with DoveR01_LX</tissue>
    </source>
</reference>
<proteinExistence type="predicted"/>
<dbReference type="AlphaFoldDB" id="A0A5B7CF91"/>